<dbReference type="Proteomes" id="UP001499924">
    <property type="component" value="Unassembled WGS sequence"/>
</dbReference>
<evidence type="ECO:0000313" key="3">
    <source>
        <dbReference type="Proteomes" id="UP001499924"/>
    </source>
</evidence>
<evidence type="ECO:0000256" key="1">
    <source>
        <dbReference type="SAM" id="SignalP"/>
    </source>
</evidence>
<proteinExistence type="predicted"/>
<name>A0ABP6PBH9_9ACTN</name>
<sequence length="151" mass="14831">MIFGRPGALGLLFLLGSLTACTSRASTPPEPTGAAALPGYDAPYGAPGFCALLAGSTHLAQVPSALGALTVDPADPAARQVLAAAVDDLRAVLDDVGPDVAHAELETAVEDLVAALTEASGGRLAPGTGEAVGAALTTIGEQAQPACEFPT</sequence>
<protein>
    <submittedName>
        <fullName evidence="2">Uncharacterized protein</fullName>
    </submittedName>
</protein>
<reference evidence="3" key="1">
    <citation type="journal article" date="2019" name="Int. J. Syst. Evol. Microbiol.">
        <title>The Global Catalogue of Microorganisms (GCM) 10K type strain sequencing project: providing services to taxonomists for standard genome sequencing and annotation.</title>
        <authorList>
            <consortium name="The Broad Institute Genomics Platform"/>
            <consortium name="The Broad Institute Genome Sequencing Center for Infectious Disease"/>
            <person name="Wu L."/>
            <person name="Ma J."/>
        </authorList>
    </citation>
    <scope>NUCLEOTIDE SEQUENCE [LARGE SCALE GENOMIC DNA]</scope>
    <source>
        <strain evidence="3">JCM 15614</strain>
    </source>
</reference>
<feature type="signal peptide" evidence="1">
    <location>
        <begin position="1"/>
        <end position="25"/>
    </location>
</feature>
<keyword evidence="3" id="KW-1185">Reference proteome</keyword>
<feature type="chain" id="PRO_5047515771" evidence="1">
    <location>
        <begin position="26"/>
        <end position="151"/>
    </location>
</feature>
<evidence type="ECO:0000313" key="2">
    <source>
        <dbReference type="EMBL" id="GAA3174141.1"/>
    </source>
</evidence>
<organism evidence="2 3">
    <name type="scientific">Blastococcus jejuensis</name>
    <dbReference type="NCBI Taxonomy" id="351224"/>
    <lineage>
        <taxon>Bacteria</taxon>
        <taxon>Bacillati</taxon>
        <taxon>Actinomycetota</taxon>
        <taxon>Actinomycetes</taxon>
        <taxon>Geodermatophilales</taxon>
        <taxon>Geodermatophilaceae</taxon>
        <taxon>Blastococcus</taxon>
    </lineage>
</organism>
<keyword evidence="1" id="KW-0732">Signal</keyword>
<accession>A0ABP6PBH9</accession>
<dbReference type="EMBL" id="BAAAVV010000006">
    <property type="protein sequence ID" value="GAA3174141.1"/>
    <property type="molecule type" value="Genomic_DNA"/>
</dbReference>
<dbReference type="RefSeq" id="WP_344689718.1">
    <property type="nucleotide sequence ID" value="NZ_BAAAVV010000006.1"/>
</dbReference>
<dbReference type="PROSITE" id="PS51257">
    <property type="entry name" value="PROKAR_LIPOPROTEIN"/>
    <property type="match status" value="1"/>
</dbReference>
<comment type="caution">
    <text evidence="2">The sequence shown here is derived from an EMBL/GenBank/DDBJ whole genome shotgun (WGS) entry which is preliminary data.</text>
</comment>
<gene>
    <name evidence="2" type="ORF">GCM10010531_29670</name>
</gene>